<evidence type="ECO:0000256" key="1">
    <source>
        <dbReference type="ARBA" id="ARBA00006432"/>
    </source>
</evidence>
<feature type="domain" description="AMP-dependent synthetase/ligase" evidence="2">
    <location>
        <begin position="33"/>
        <end position="396"/>
    </location>
</feature>
<evidence type="ECO:0000313" key="4">
    <source>
        <dbReference type="Proteomes" id="UP001144280"/>
    </source>
</evidence>
<comment type="similarity">
    <text evidence="1">Belongs to the ATP-dependent AMP-binding enzyme family.</text>
</comment>
<dbReference type="Gene3D" id="3.40.50.12780">
    <property type="entry name" value="N-terminal domain of ligase-like"/>
    <property type="match status" value="1"/>
</dbReference>
<comment type="caution">
    <text evidence="3">The sequence shown here is derived from an EMBL/GenBank/DDBJ whole genome shotgun (WGS) entry which is preliminary data.</text>
</comment>
<evidence type="ECO:0000259" key="2">
    <source>
        <dbReference type="Pfam" id="PF00501"/>
    </source>
</evidence>
<protein>
    <submittedName>
        <fullName evidence="3">Ligase</fullName>
    </submittedName>
</protein>
<accession>A0ABQ5R5V6</accession>
<dbReference type="SUPFAM" id="SSF56801">
    <property type="entry name" value="Acetyl-CoA synthetase-like"/>
    <property type="match status" value="1"/>
</dbReference>
<dbReference type="InterPro" id="IPR045851">
    <property type="entry name" value="AMP-bd_C_sf"/>
</dbReference>
<dbReference type="EMBL" id="BSDI01000042">
    <property type="protein sequence ID" value="GLI01325.1"/>
    <property type="molecule type" value="Genomic_DNA"/>
</dbReference>
<proteinExistence type="inferred from homology"/>
<dbReference type="RefSeq" id="WP_281902252.1">
    <property type="nucleotide sequence ID" value="NZ_BSDI01000042.1"/>
</dbReference>
<evidence type="ECO:0000313" key="3">
    <source>
        <dbReference type="EMBL" id="GLI01325.1"/>
    </source>
</evidence>
<sequence length="541" mass="56611">MRTVVDEIVDRAGGSCALTVLGGAGETIAAVPWAVVHDQARRMATVLAAGGVGRGSRVGLVGDTGVDLVAALQAVWLLGAAVTVLPPPARGRLGNLVAIAADGGLDLVVAESDVAPLAEVTRVVSLAVLAASARVAVPASPHRPAPDDLAILQYTSGSTRAPRGVPVTHRHLAANIAAIKEAIDFYGPRPTRMMSWLPLYHDMGLVGFLILPMSAGCPLVLQSPLSFARRPASWFQALSRHRATTTGAPNFAYHLMTRLLAADQELDLRAVRFMLTGGEPVDARMMGRFVAAAGRYGLDPLAVVPAYGLAESTLAVTFSSLGAGVRVDDVDPGALEQHARAVPATPGGPARRLVRLGPPVRGTTLRVVDRHTGAPIGERVVGHVEIRGPSVVGHYWGEPRPPAGCWLRTGDLGYLVDGELVVCGRHKDVLFAAGRNIFPQDVEAAAQVPGVRPGAAAAFGVPHDAGDRLVVAVECRAADPVQVRHDVAVAVLDEVGLTPADVVTLPPGRLPRTSSGKLRRAETRRRYLAGILQPVQEGSVR</sequence>
<keyword evidence="3" id="KW-0436">Ligase</keyword>
<dbReference type="InterPro" id="IPR000873">
    <property type="entry name" value="AMP-dep_synth/lig_dom"/>
</dbReference>
<keyword evidence="4" id="KW-1185">Reference proteome</keyword>
<dbReference type="Gene3D" id="3.30.300.30">
    <property type="match status" value="1"/>
</dbReference>
<dbReference type="Proteomes" id="UP001144280">
    <property type="component" value="Unassembled WGS sequence"/>
</dbReference>
<name>A0ABQ5R5V6_9ACTN</name>
<dbReference type="GO" id="GO:0016874">
    <property type="term" value="F:ligase activity"/>
    <property type="evidence" value="ECO:0007669"/>
    <property type="project" value="UniProtKB-KW"/>
</dbReference>
<reference evidence="3" key="1">
    <citation type="submission" date="2022-12" db="EMBL/GenBank/DDBJ databases">
        <title>New Phytohabitans aurantiacus sp. RD004123 nov., an actinomycete isolated from soil.</title>
        <authorList>
            <person name="Triningsih D.W."/>
            <person name="Harunari E."/>
            <person name="Igarashi Y."/>
        </authorList>
    </citation>
    <scope>NUCLEOTIDE SEQUENCE</scope>
    <source>
        <strain evidence="3">RD004123</strain>
    </source>
</reference>
<organism evidence="3 4">
    <name type="scientific">Phytohabitans aurantiacus</name>
    <dbReference type="NCBI Taxonomy" id="3016789"/>
    <lineage>
        <taxon>Bacteria</taxon>
        <taxon>Bacillati</taxon>
        <taxon>Actinomycetota</taxon>
        <taxon>Actinomycetes</taxon>
        <taxon>Micromonosporales</taxon>
        <taxon>Micromonosporaceae</taxon>
    </lineage>
</organism>
<dbReference type="PANTHER" id="PTHR22754">
    <property type="entry name" value="DISCO-INTERACTING PROTEIN 2 DIP2 -RELATED"/>
    <property type="match status" value="1"/>
</dbReference>
<gene>
    <name evidence="3" type="ORF">Pa4123_66010</name>
</gene>
<dbReference type="InterPro" id="IPR042099">
    <property type="entry name" value="ANL_N_sf"/>
</dbReference>
<dbReference type="Pfam" id="PF00501">
    <property type="entry name" value="AMP-binding"/>
    <property type="match status" value="1"/>
</dbReference>
<dbReference type="PANTHER" id="PTHR22754:SF32">
    <property type="entry name" value="DISCO-INTERACTING PROTEIN 2"/>
    <property type="match status" value="1"/>
</dbReference>